<sequence length="91" mass="10157">MMISPLEALKELCCWIGHFSPQERVANFEPEFAQVHIAPGAYLSVLTVGISNRKELQAIHLGIITFAKICKELQITNLLIWSDNSTAAFDL</sequence>
<dbReference type="Proteomes" id="UP000324800">
    <property type="component" value="Unassembled WGS sequence"/>
</dbReference>
<gene>
    <name evidence="1" type="ORF">EZS28_000910</name>
</gene>
<accession>A0A5J4X8T2</accession>
<reference evidence="1 2" key="1">
    <citation type="submission" date="2019-03" db="EMBL/GenBank/DDBJ databases">
        <title>Single cell metagenomics reveals metabolic interactions within the superorganism composed of flagellate Streblomastix strix and complex community of Bacteroidetes bacteria on its surface.</title>
        <authorList>
            <person name="Treitli S.C."/>
            <person name="Kolisko M."/>
            <person name="Husnik F."/>
            <person name="Keeling P."/>
            <person name="Hampl V."/>
        </authorList>
    </citation>
    <scope>NUCLEOTIDE SEQUENCE [LARGE SCALE GENOMIC DNA]</scope>
    <source>
        <strain evidence="1">ST1C</strain>
    </source>
</reference>
<comment type="caution">
    <text evidence="1">The sequence shown here is derived from an EMBL/GenBank/DDBJ whole genome shotgun (WGS) entry which is preliminary data.</text>
</comment>
<evidence type="ECO:0000313" key="2">
    <source>
        <dbReference type="Proteomes" id="UP000324800"/>
    </source>
</evidence>
<organism evidence="1 2">
    <name type="scientific">Streblomastix strix</name>
    <dbReference type="NCBI Taxonomy" id="222440"/>
    <lineage>
        <taxon>Eukaryota</taxon>
        <taxon>Metamonada</taxon>
        <taxon>Preaxostyla</taxon>
        <taxon>Oxymonadida</taxon>
        <taxon>Streblomastigidae</taxon>
        <taxon>Streblomastix</taxon>
    </lineage>
</organism>
<protein>
    <submittedName>
        <fullName evidence="1">Uncharacterized protein</fullName>
    </submittedName>
</protein>
<name>A0A5J4X8T2_9EUKA</name>
<proteinExistence type="predicted"/>
<evidence type="ECO:0000313" key="1">
    <source>
        <dbReference type="EMBL" id="KAA6403574.1"/>
    </source>
</evidence>
<dbReference type="AlphaFoldDB" id="A0A5J4X8T2"/>
<dbReference type="EMBL" id="SNRW01000085">
    <property type="protein sequence ID" value="KAA6403574.1"/>
    <property type="molecule type" value="Genomic_DNA"/>
</dbReference>